<evidence type="ECO:0000313" key="13">
    <source>
        <dbReference type="Proteomes" id="UP001233999"/>
    </source>
</evidence>
<comment type="subcellular location">
    <subcellularLocation>
        <location evidence="9">Membrane</location>
        <topology evidence="9">Multi-pass membrane protein</topology>
    </subcellularLocation>
    <subcellularLocation>
        <location evidence="1">Mitochondrion inner membrane</location>
        <topology evidence="1">Multi-pass membrane protein</topology>
    </subcellularLocation>
</comment>
<evidence type="ECO:0000256" key="9">
    <source>
        <dbReference type="RuleBase" id="RU003945"/>
    </source>
</evidence>
<protein>
    <recommendedName>
        <fullName evidence="11">Membrane insertase YidC/Oxa/ALB C-terminal domain-containing protein</fullName>
    </recommendedName>
</protein>
<dbReference type="PANTHER" id="PTHR12428">
    <property type="entry name" value="OXA1"/>
    <property type="match status" value="1"/>
</dbReference>
<evidence type="ECO:0000259" key="11">
    <source>
        <dbReference type="Pfam" id="PF02096"/>
    </source>
</evidence>
<evidence type="ECO:0000256" key="5">
    <source>
        <dbReference type="ARBA" id="ARBA00022946"/>
    </source>
</evidence>
<name>A0AAD8E246_DIPPU</name>
<evidence type="ECO:0000256" key="6">
    <source>
        <dbReference type="ARBA" id="ARBA00022989"/>
    </source>
</evidence>
<keyword evidence="13" id="KW-1185">Reference proteome</keyword>
<feature type="transmembrane region" description="Helical" evidence="10">
    <location>
        <begin position="243"/>
        <end position="268"/>
    </location>
</feature>
<reference evidence="12" key="1">
    <citation type="journal article" date="2023" name="IScience">
        <title>Live-bearing cockroach genome reveals convergent evolutionary mechanisms linked to viviparity in insects and beyond.</title>
        <authorList>
            <person name="Fouks B."/>
            <person name="Harrison M.C."/>
            <person name="Mikhailova A.A."/>
            <person name="Marchal E."/>
            <person name="English S."/>
            <person name="Carruthers M."/>
            <person name="Jennings E.C."/>
            <person name="Chiamaka E.L."/>
            <person name="Frigard R.A."/>
            <person name="Pippel M."/>
            <person name="Attardo G.M."/>
            <person name="Benoit J.B."/>
            <person name="Bornberg-Bauer E."/>
            <person name="Tobe S.S."/>
        </authorList>
    </citation>
    <scope>NUCLEOTIDE SEQUENCE</scope>
    <source>
        <strain evidence="12">Stay&amp;Tobe</strain>
    </source>
</reference>
<evidence type="ECO:0000256" key="4">
    <source>
        <dbReference type="ARBA" id="ARBA00022792"/>
    </source>
</evidence>
<evidence type="ECO:0000256" key="3">
    <source>
        <dbReference type="ARBA" id="ARBA00022692"/>
    </source>
</evidence>
<keyword evidence="4" id="KW-0999">Mitochondrion inner membrane</keyword>
<evidence type="ECO:0000256" key="8">
    <source>
        <dbReference type="ARBA" id="ARBA00023136"/>
    </source>
</evidence>
<dbReference type="InterPro" id="IPR028055">
    <property type="entry name" value="YidC/Oxa/ALB_C"/>
</dbReference>
<feature type="transmembrane region" description="Helical" evidence="10">
    <location>
        <begin position="159"/>
        <end position="181"/>
    </location>
</feature>
<dbReference type="InterPro" id="IPR001708">
    <property type="entry name" value="YidC/ALB3/OXA1/COX18"/>
</dbReference>
<dbReference type="Pfam" id="PF02096">
    <property type="entry name" value="60KD_IMP"/>
    <property type="match status" value="1"/>
</dbReference>
<keyword evidence="5" id="KW-0809">Transit peptide</keyword>
<feature type="transmembrane region" description="Helical" evidence="10">
    <location>
        <begin position="209"/>
        <end position="231"/>
    </location>
</feature>
<evidence type="ECO:0000256" key="2">
    <source>
        <dbReference type="ARBA" id="ARBA00009877"/>
    </source>
</evidence>
<dbReference type="NCBIfam" id="TIGR03592">
    <property type="entry name" value="yidC_oxa1_cterm"/>
    <property type="match status" value="1"/>
</dbReference>
<evidence type="ECO:0000256" key="1">
    <source>
        <dbReference type="ARBA" id="ARBA00004448"/>
    </source>
</evidence>
<dbReference type="GO" id="GO:0005743">
    <property type="term" value="C:mitochondrial inner membrane"/>
    <property type="evidence" value="ECO:0007669"/>
    <property type="project" value="UniProtKB-SubCell"/>
</dbReference>
<reference evidence="12" key="2">
    <citation type="submission" date="2023-05" db="EMBL/GenBank/DDBJ databases">
        <authorList>
            <person name="Fouks B."/>
        </authorList>
    </citation>
    <scope>NUCLEOTIDE SEQUENCE</scope>
    <source>
        <strain evidence="12">Stay&amp;Tobe</strain>
        <tissue evidence="12">Testes</tissue>
    </source>
</reference>
<dbReference type="AlphaFoldDB" id="A0AAD8E246"/>
<gene>
    <name evidence="12" type="ORF">L9F63_025915</name>
</gene>
<dbReference type="Proteomes" id="UP001233999">
    <property type="component" value="Unassembled WGS sequence"/>
</dbReference>
<keyword evidence="3 9" id="KW-0812">Transmembrane</keyword>
<feature type="transmembrane region" description="Helical" evidence="10">
    <location>
        <begin position="82"/>
        <end position="102"/>
    </location>
</feature>
<dbReference type="GO" id="GO:0032977">
    <property type="term" value="F:membrane insertase activity"/>
    <property type="evidence" value="ECO:0007669"/>
    <property type="project" value="InterPro"/>
</dbReference>
<evidence type="ECO:0000256" key="7">
    <source>
        <dbReference type="ARBA" id="ARBA00023128"/>
    </source>
</evidence>
<sequence length="375" mass="42449">TKLVMTEKHDGIVKLESKLYSAIQKNGNIPEPPPVPPEITQQVVENVVGEPTFASLGLGGWSPVGLVQNCLEYLHIGCDIPWWTSIMIGTVVVRILMFPLVIMSQRNAAKMTNNMPQMQTLQLKMTEARQTGNQLEAARYGQELVLFMREKQLNPLKNVLVPLAQVVYLQAPLFISFFMGLRGMANVPVESMRTGGLFWFTDLTVPDQYYLMPLITSFTMWITIEVGADGAKLNAGNLQTMRYVLRALPVVILPFTINFPGAILVYWVSTNFISLLQVGFLKIPAVREFFKIEKMIQHNPDALPVKPKGFVKGLKESWTNMKITKEMEERQRFDEIQFERAGKGPVQKTYKYDPTQPRKTVSVGKEGIIAKKRDR</sequence>
<comment type="similarity">
    <text evidence="2 9">Belongs to the OXA1/ALB3/YidC family.</text>
</comment>
<keyword evidence="6 10" id="KW-1133">Transmembrane helix</keyword>
<evidence type="ECO:0000313" key="12">
    <source>
        <dbReference type="EMBL" id="KAJ9574438.1"/>
    </source>
</evidence>
<proteinExistence type="inferred from homology"/>
<dbReference type="EMBL" id="JASPKZ010010290">
    <property type="protein sequence ID" value="KAJ9574438.1"/>
    <property type="molecule type" value="Genomic_DNA"/>
</dbReference>
<accession>A0AAD8E246</accession>
<feature type="non-terminal residue" evidence="12">
    <location>
        <position position="1"/>
    </location>
</feature>
<dbReference type="CDD" id="cd20069">
    <property type="entry name" value="5TM_Oxa1-like"/>
    <property type="match status" value="1"/>
</dbReference>
<keyword evidence="8 10" id="KW-0472">Membrane</keyword>
<keyword evidence="7" id="KW-0496">Mitochondrion</keyword>
<organism evidence="12 13">
    <name type="scientific">Diploptera punctata</name>
    <name type="common">Pacific beetle cockroach</name>
    <dbReference type="NCBI Taxonomy" id="6984"/>
    <lineage>
        <taxon>Eukaryota</taxon>
        <taxon>Metazoa</taxon>
        <taxon>Ecdysozoa</taxon>
        <taxon>Arthropoda</taxon>
        <taxon>Hexapoda</taxon>
        <taxon>Insecta</taxon>
        <taxon>Pterygota</taxon>
        <taxon>Neoptera</taxon>
        <taxon>Polyneoptera</taxon>
        <taxon>Dictyoptera</taxon>
        <taxon>Blattodea</taxon>
        <taxon>Blaberoidea</taxon>
        <taxon>Blaberidae</taxon>
        <taxon>Diplopterinae</taxon>
        <taxon>Diploptera</taxon>
    </lineage>
</organism>
<dbReference type="GO" id="GO:0032979">
    <property type="term" value="P:protein insertion into mitochondrial inner membrane from matrix"/>
    <property type="evidence" value="ECO:0007669"/>
    <property type="project" value="TreeGrafter"/>
</dbReference>
<dbReference type="PANTHER" id="PTHR12428:SF66">
    <property type="entry name" value="MITOCHONDRIAL INNER MEMBRANE PROTEIN OXA1L"/>
    <property type="match status" value="1"/>
</dbReference>
<evidence type="ECO:0000256" key="10">
    <source>
        <dbReference type="SAM" id="Phobius"/>
    </source>
</evidence>
<comment type="caution">
    <text evidence="12">The sequence shown here is derived from an EMBL/GenBank/DDBJ whole genome shotgun (WGS) entry which is preliminary data.</text>
</comment>
<feature type="domain" description="Membrane insertase YidC/Oxa/ALB C-terminal" evidence="11">
    <location>
        <begin position="82"/>
        <end position="278"/>
    </location>
</feature>